<dbReference type="Pfam" id="PF00400">
    <property type="entry name" value="WD40"/>
    <property type="match status" value="4"/>
</dbReference>
<evidence type="ECO:0000256" key="1">
    <source>
        <dbReference type="ARBA" id="ARBA00022574"/>
    </source>
</evidence>
<evidence type="ECO:0000313" key="5">
    <source>
        <dbReference type="EMBL" id="GBF98413.1"/>
    </source>
</evidence>
<dbReference type="EMBL" id="BDRX01000124">
    <property type="protein sequence ID" value="GBF98413.1"/>
    <property type="molecule type" value="Genomic_DNA"/>
</dbReference>
<gene>
    <name evidence="5" type="ORF">Rsub_10478</name>
</gene>
<dbReference type="SMART" id="SM00320">
    <property type="entry name" value="WD40"/>
    <property type="match status" value="6"/>
</dbReference>
<dbReference type="PANTHER" id="PTHR19848:SF8">
    <property type="entry name" value="F-BOX AND WD REPEAT DOMAIN CONTAINING 7"/>
    <property type="match status" value="1"/>
</dbReference>
<sequence length="458" mass="46476">MDPELECFMRIKPKPLARRGSHALADGATCLAGAPAGAGAAVAFAAGGYDDTIVLLDSDAKLVAELEGHPGGTNALAFAPPPAAGAAGAALLLVSAGEDGTAAVWDCGAQACRARLACEGEDADKTPDGHTVSCVSCSPDGALAACAAGKTVHLFALREEDVEGTRRVFPPSPHGVINDIRFAGRDRIVAASYGGVVLFGIQPGQQGLALEHASNILSVSATPDLSWIVGGCMDATVHIWRVQRRASPAELPEPEAAAAEAAPRDGAKGSGGAGKEQAGGEKEEAAEGEEDEEEEDEDDGPRVSVVEGPDGGMLEILELTCGGYSGKVNRADFGVSVDGDPLLASSGGNQCMIWDFGGPGPAGSVPAITLGHTKAIDCQAWHPSKPGVLVTGGRDGRILLYEAHNAAEGMDEGMPALCGPAAVDPDPSDEVVALAWTGGGALASAHSNGDVKIWDWEE</sequence>
<evidence type="ECO:0000256" key="3">
    <source>
        <dbReference type="PROSITE-ProRule" id="PRU00221"/>
    </source>
</evidence>
<organism evidence="5 6">
    <name type="scientific">Raphidocelis subcapitata</name>
    <dbReference type="NCBI Taxonomy" id="307507"/>
    <lineage>
        <taxon>Eukaryota</taxon>
        <taxon>Viridiplantae</taxon>
        <taxon>Chlorophyta</taxon>
        <taxon>core chlorophytes</taxon>
        <taxon>Chlorophyceae</taxon>
        <taxon>CS clade</taxon>
        <taxon>Sphaeropleales</taxon>
        <taxon>Selenastraceae</taxon>
        <taxon>Raphidocelis</taxon>
    </lineage>
</organism>
<keyword evidence="6" id="KW-1185">Reference proteome</keyword>
<proteinExistence type="predicted"/>
<feature type="repeat" description="WD" evidence="3">
    <location>
        <begin position="209"/>
        <end position="250"/>
    </location>
</feature>
<dbReference type="Gene3D" id="2.130.10.10">
    <property type="entry name" value="YVTN repeat-like/Quinoprotein amine dehydrogenase"/>
    <property type="match status" value="2"/>
</dbReference>
<feature type="region of interest" description="Disordered" evidence="4">
    <location>
        <begin position="248"/>
        <end position="309"/>
    </location>
</feature>
<name>A0A2V0PK93_9CHLO</name>
<dbReference type="PROSITE" id="PS50082">
    <property type="entry name" value="WD_REPEATS_2"/>
    <property type="match status" value="2"/>
</dbReference>
<keyword evidence="1 3" id="KW-0853">WD repeat</keyword>
<accession>A0A2V0PK93</accession>
<dbReference type="Proteomes" id="UP000247498">
    <property type="component" value="Unassembled WGS sequence"/>
</dbReference>
<feature type="compositionally biased region" description="Acidic residues" evidence="4">
    <location>
        <begin position="286"/>
        <end position="299"/>
    </location>
</feature>
<comment type="caution">
    <text evidence="5">The sequence shown here is derived from an EMBL/GenBank/DDBJ whole genome shotgun (WGS) entry which is preliminary data.</text>
</comment>
<keyword evidence="2" id="KW-0677">Repeat</keyword>
<evidence type="ECO:0000256" key="4">
    <source>
        <dbReference type="SAM" id="MobiDB-lite"/>
    </source>
</evidence>
<protein>
    <submittedName>
        <fullName evidence="5">Uncharacterized protein</fullName>
    </submittedName>
</protein>
<dbReference type="InParanoid" id="A0A2V0PK93"/>
<dbReference type="AlphaFoldDB" id="A0A2V0PK93"/>
<dbReference type="SUPFAM" id="SSF82171">
    <property type="entry name" value="DPP6 N-terminal domain-like"/>
    <property type="match status" value="1"/>
</dbReference>
<evidence type="ECO:0000313" key="6">
    <source>
        <dbReference type="Proteomes" id="UP000247498"/>
    </source>
</evidence>
<dbReference type="PANTHER" id="PTHR19848">
    <property type="entry name" value="WD40 REPEAT PROTEIN"/>
    <property type="match status" value="1"/>
</dbReference>
<dbReference type="STRING" id="307507.A0A2V0PK93"/>
<dbReference type="InterPro" id="IPR001680">
    <property type="entry name" value="WD40_rpt"/>
</dbReference>
<feature type="compositionally biased region" description="Low complexity" evidence="4">
    <location>
        <begin position="248"/>
        <end position="261"/>
    </location>
</feature>
<evidence type="ECO:0000256" key="2">
    <source>
        <dbReference type="ARBA" id="ARBA00022737"/>
    </source>
</evidence>
<reference evidence="5 6" key="1">
    <citation type="journal article" date="2018" name="Sci. Rep.">
        <title>Raphidocelis subcapitata (=Pseudokirchneriella subcapitata) provides an insight into genome evolution and environmental adaptations in the Sphaeropleales.</title>
        <authorList>
            <person name="Suzuki S."/>
            <person name="Yamaguchi H."/>
            <person name="Nakajima N."/>
            <person name="Kawachi M."/>
        </authorList>
    </citation>
    <scope>NUCLEOTIDE SEQUENCE [LARGE SCALE GENOMIC DNA]</scope>
    <source>
        <strain evidence="5 6">NIES-35</strain>
    </source>
</reference>
<feature type="repeat" description="WD" evidence="3">
    <location>
        <begin position="66"/>
        <end position="106"/>
    </location>
</feature>
<dbReference type="InterPro" id="IPR015943">
    <property type="entry name" value="WD40/YVTN_repeat-like_dom_sf"/>
</dbReference>
<dbReference type="OrthoDB" id="340259at2759"/>